<proteinExistence type="predicted"/>
<evidence type="ECO:0000313" key="1">
    <source>
        <dbReference type="WBParaSite" id="SSLN_0002088701-mRNA-1"/>
    </source>
</evidence>
<reference evidence="1" key="1">
    <citation type="submission" date="2016-06" db="UniProtKB">
        <authorList>
            <consortium name="WormBaseParasite"/>
        </authorList>
    </citation>
    <scope>IDENTIFICATION</scope>
</reference>
<dbReference type="Gene3D" id="1.10.238.10">
    <property type="entry name" value="EF-hand"/>
    <property type="match status" value="1"/>
</dbReference>
<organism evidence="1">
    <name type="scientific">Schistocephalus solidus</name>
    <name type="common">Tapeworm</name>
    <dbReference type="NCBI Taxonomy" id="70667"/>
    <lineage>
        <taxon>Eukaryota</taxon>
        <taxon>Metazoa</taxon>
        <taxon>Spiralia</taxon>
        <taxon>Lophotrochozoa</taxon>
        <taxon>Platyhelminthes</taxon>
        <taxon>Cestoda</taxon>
        <taxon>Eucestoda</taxon>
        <taxon>Diphyllobothriidea</taxon>
        <taxon>Diphyllobothriidae</taxon>
        <taxon>Schistocephalus</taxon>
    </lineage>
</organism>
<accession>A0A183TUJ4</accession>
<name>A0A183TUJ4_SCHSO</name>
<protein>
    <submittedName>
        <fullName evidence="1">EF-hand domain-containing protein</fullName>
    </submittedName>
</protein>
<dbReference type="SUPFAM" id="SSF47473">
    <property type="entry name" value="EF-hand"/>
    <property type="match status" value="1"/>
</dbReference>
<sequence>LMNLVSKASHDSRIHFDTAELSILFHIFFVLVKLEDREMQLSELEDFLWTQLGIAHYSTRQNLARAAAMLRNGYGVRSTKGLTALDFVHFLSTLLRGHILDRAKLAFYAMDVDGDRLLRQTVEFTSLISESFDLRIAALNPELDPQEPVRDTVRFLANKAQLKRDRGLDLKDFLDLAIREPWIINSLFQCVPEGLANVAFQSVFTTTVEVPVMETQRSFTSQRRATSIWDATRRYLQ</sequence>
<dbReference type="InterPro" id="IPR011992">
    <property type="entry name" value="EF-hand-dom_pair"/>
</dbReference>
<dbReference type="WBParaSite" id="SSLN_0002088701-mRNA-1">
    <property type="protein sequence ID" value="SSLN_0002088701-mRNA-1"/>
    <property type="gene ID" value="SSLN_0002088701"/>
</dbReference>
<dbReference type="AlphaFoldDB" id="A0A183TUJ4"/>